<evidence type="ECO:0000256" key="6">
    <source>
        <dbReference type="ARBA" id="ARBA00061336"/>
    </source>
</evidence>
<gene>
    <name evidence="7" type="primary">dltA</name>
    <name evidence="10" type="ORF">CBF28_09715</name>
</gene>
<feature type="binding site" evidence="7">
    <location>
        <begin position="289"/>
        <end position="294"/>
    </location>
    <ligand>
        <name>ATP</name>
        <dbReference type="ChEBI" id="CHEBI:30616"/>
    </ligand>
</feature>
<feature type="binding site" evidence="7">
    <location>
        <begin position="391"/>
        <end position="394"/>
    </location>
    <ligand>
        <name>ATP</name>
        <dbReference type="ChEBI" id="CHEBI:30616"/>
    </ligand>
</feature>
<evidence type="ECO:0000256" key="1">
    <source>
        <dbReference type="ARBA" id="ARBA00022490"/>
    </source>
</evidence>
<evidence type="ECO:0000256" key="4">
    <source>
        <dbReference type="ARBA" id="ARBA00022840"/>
    </source>
</evidence>
<dbReference type="NCBIfam" id="TIGR01734">
    <property type="entry name" value="D-ala-DACP-lig"/>
    <property type="match status" value="1"/>
</dbReference>
<comment type="pathway">
    <text evidence="7">Cell wall biogenesis; lipoteichoic acid biosynthesis.</text>
</comment>
<dbReference type="EC" id="6.2.1.54" evidence="7"/>
<dbReference type="Pfam" id="PF13193">
    <property type="entry name" value="AMP-binding_C"/>
    <property type="match status" value="1"/>
</dbReference>
<keyword evidence="11" id="KW-1185">Reference proteome</keyword>
<evidence type="ECO:0000256" key="5">
    <source>
        <dbReference type="ARBA" id="ARBA00054605"/>
    </source>
</evidence>
<comment type="similarity">
    <text evidence="6 7">Belongs to the ATP-dependent AMP-binding enzyme family. DltA subfamily.</text>
</comment>
<dbReference type="Gene3D" id="3.40.50.12780">
    <property type="entry name" value="N-terminal domain of ligase-like"/>
    <property type="match status" value="1"/>
</dbReference>
<evidence type="ECO:0000259" key="9">
    <source>
        <dbReference type="Pfam" id="PF13193"/>
    </source>
</evidence>
<dbReference type="RefSeq" id="WP_126794686.1">
    <property type="nucleotide sequence ID" value="NZ_CP060720.1"/>
</dbReference>
<dbReference type="InterPro" id="IPR010071">
    <property type="entry name" value="AA_adenyl_dom"/>
</dbReference>
<dbReference type="UniPathway" id="UPA00556"/>
<feature type="domain" description="AMP-dependent synthetase/ligase" evidence="8">
    <location>
        <begin position="11"/>
        <end position="357"/>
    </location>
</feature>
<dbReference type="InterPro" id="IPR042099">
    <property type="entry name" value="ANL_N_sf"/>
</dbReference>
<dbReference type="CDD" id="cd05945">
    <property type="entry name" value="DltA"/>
    <property type="match status" value="1"/>
</dbReference>
<dbReference type="GO" id="GO:0047473">
    <property type="term" value="F:D-alanine [D-alanyl carrier protein] ligase activity"/>
    <property type="evidence" value="ECO:0007669"/>
    <property type="project" value="UniProtKB-UniRule"/>
</dbReference>
<feature type="binding site" evidence="7">
    <location>
        <position position="194"/>
    </location>
    <ligand>
        <name>D-alanine</name>
        <dbReference type="ChEBI" id="CHEBI:57416"/>
    </ligand>
</feature>
<keyword evidence="3 7" id="KW-0547">Nucleotide-binding</keyword>
<feature type="binding site" evidence="7">
    <location>
        <position position="490"/>
    </location>
    <ligand>
        <name>ATP</name>
        <dbReference type="ChEBI" id="CHEBI:30616"/>
    </ligand>
</feature>
<comment type="caution">
    <text evidence="10">The sequence shown here is derived from an EMBL/GenBank/DDBJ whole genome shotgun (WGS) entry which is preliminary data.</text>
</comment>
<dbReference type="PANTHER" id="PTHR45398">
    <property type="match status" value="1"/>
</dbReference>
<comment type="function">
    <text evidence="5 7">Catalyzes the first step in the D-alanylation of lipoteichoic acid (LTA), the activation of D-alanine and its transfer onto the D-alanyl carrier protein (Dcp) DltC. In an ATP-dependent two-step reaction, forms a high energy D-alanyl-AMP intermediate, followed by transfer of the D-alanyl residue as a thiol ester to the phosphopantheinyl prosthetic group of the Dcp. D-alanylation of LTA plays an important role in modulating the properties of the cell wall in Gram-positive bacteria, influencing the net charge of the cell wall.</text>
</comment>
<sequence>MENKIVETIRTWSEKKPNNIFFDEGENSLTYLELENMSNSLASYLEENEETGKNIIVYGGQNSRMVVSFLGCTKAGYGYIPVDGHTPVDRVKMIYEESQAICVIAIDDWPLEIGNVINLNLFEEIVSKRTVPSFSNVVSGNDVYYTIFTSGTTGKPKGVQITYSNLESFCNWMLEDFELKMEQRFLCQAPFSFDLSVMDLFPSLLTCGTLVPMEKKMVESFPLLFGSIPKMNLNVWVSTPSLIEICLLNPEFTSEKLPSLENFQFCGEELPHNVAQKLIDRFPNASIFNTYGPTEATVAITIVKITQDVLNNNDRLPLGKVKGDTELIILDDNGHALSSGEIGEIIIVGPGVSIGYFNNPEKTKEAFFMYEGKPAYRTGDAGLIKNDMLYYKGRLDFQIKWHGYRIELGDIDHHLTMLNGVKNACVVPKYNKSHKVQQLVAYIVYDATASFDEKEVTKLLKEDLSNKVMDYMIPQRFIFVESLPLTANGKVDRKGLINEVNK</sequence>
<dbReference type="OrthoDB" id="9765680at2"/>
<dbReference type="SUPFAM" id="SSF56801">
    <property type="entry name" value="Acetyl-CoA synthetase-like"/>
    <property type="match status" value="1"/>
</dbReference>
<dbReference type="NCBIfam" id="NF003417">
    <property type="entry name" value="PRK04813.1"/>
    <property type="match status" value="1"/>
</dbReference>
<evidence type="ECO:0000256" key="7">
    <source>
        <dbReference type="HAMAP-Rule" id="MF_00593"/>
    </source>
</evidence>
<dbReference type="Gene3D" id="3.30.300.30">
    <property type="match status" value="1"/>
</dbReference>
<evidence type="ECO:0000259" key="8">
    <source>
        <dbReference type="Pfam" id="PF00501"/>
    </source>
</evidence>
<keyword evidence="4 7" id="KW-0067">ATP-binding</keyword>
<comment type="subcellular location">
    <subcellularLocation>
        <location evidence="7">Cytoplasm</location>
    </subcellularLocation>
</comment>
<feature type="domain" description="AMP-binding enzyme C-terminal" evidence="9">
    <location>
        <begin position="414"/>
        <end position="490"/>
    </location>
</feature>
<proteinExistence type="inferred from homology"/>
<evidence type="ECO:0000256" key="3">
    <source>
        <dbReference type="ARBA" id="ARBA00022741"/>
    </source>
</evidence>
<dbReference type="EMBL" id="NGKB01000009">
    <property type="protein sequence ID" value="RSU13136.1"/>
    <property type="molecule type" value="Genomic_DNA"/>
</dbReference>
<dbReference type="FunFam" id="3.30.300.30:FF:000012">
    <property type="entry name" value="D-alanine--D-alanyl carrier protein ligase"/>
    <property type="match status" value="1"/>
</dbReference>
<organism evidence="10 11">
    <name type="scientific">Vagococcus carniphilus</name>
    <dbReference type="NCBI Taxonomy" id="218144"/>
    <lineage>
        <taxon>Bacteria</taxon>
        <taxon>Bacillati</taxon>
        <taxon>Bacillota</taxon>
        <taxon>Bacilli</taxon>
        <taxon>Lactobacillales</taxon>
        <taxon>Enterococcaceae</taxon>
        <taxon>Vagococcus</taxon>
    </lineage>
</organism>
<dbReference type="InterPro" id="IPR045851">
    <property type="entry name" value="AMP-bd_C_sf"/>
</dbReference>
<evidence type="ECO:0000313" key="10">
    <source>
        <dbReference type="EMBL" id="RSU13136.1"/>
    </source>
</evidence>
<feature type="binding site" evidence="7">
    <location>
        <position position="490"/>
    </location>
    <ligand>
        <name>D-alanine</name>
        <dbReference type="ChEBI" id="CHEBI:57416"/>
    </ligand>
</feature>
<feature type="binding site" evidence="7">
    <location>
        <position position="298"/>
    </location>
    <ligand>
        <name>D-alanine</name>
        <dbReference type="ChEBI" id="CHEBI:57416"/>
    </ligand>
</feature>
<dbReference type="GO" id="GO:0070395">
    <property type="term" value="P:lipoteichoic acid biosynthetic process"/>
    <property type="evidence" value="ECO:0007669"/>
    <property type="project" value="UniProtKB-UniRule"/>
</dbReference>
<keyword evidence="2 7" id="KW-0436">Ligase</keyword>
<comment type="catalytic activity">
    <reaction evidence="7">
        <text>holo-[D-alanyl-carrier protein] + D-alanine + ATP = D-alanyl-[D-alanyl-carrier protein] + AMP + diphosphate</text>
        <dbReference type="Rhea" id="RHEA:55132"/>
        <dbReference type="Rhea" id="RHEA-COMP:14102"/>
        <dbReference type="Rhea" id="RHEA-COMP:14103"/>
        <dbReference type="ChEBI" id="CHEBI:30616"/>
        <dbReference type="ChEBI" id="CHEBI:33019"/>
        <dbReference type="ChEBI" id="CHEBI:57416"/>
        <dbReference type="ChEBI" id="CHEBI:64479"/>
        <dbReference type="ChEBI" id="CHEBI:138620"/>
        <dbReference type="ChEBI" id="CHEBI:456215"/>
        <dbReference type="EC" id="6.2.1.54"/>
    </reaction>
</comment>
<dbReference type="GeneID" id="95581042"/>
<keyword evidence="1 7" id="KW-0963">Cytoplasm</keyword>
<dbReference type="InterPro" id="IPR044507">
    <property type="entry name" value="DltA-like"/>
</dbReference>
<evidence type="ECO:0000313" key="11">
    <source>
        <dbReference type="Proteomes" id="UP000288028"/>
    </source>
</evidence>
<dbReference type="InterPro" id="IPR000873">
    <property type="entry name" value="AMP-dep_synth/lig_dom"/>
</dbReference>
<dbReference type="NCBIfam" id="TIGR01733">
    <property type="entry name" value="AA-adenyl-dom"/>
    <property type="match status" value="1"/>
</dbReference>
<dbReference type="InterPro" id="IPR025110">
    <property type="entry name" value="AMP-bd_C"/>
</dbReference>
<name>A0A430AYM3_9ENTE</name>
<dbReference type="Pfam" id="PF00501">
    <property type="entry name" value="AMP-binding"/>
    <property type="match status" value="1"/>
</dbReference>
<feature type="binding site" evidence="7">
    <location>
        <begin position="149"/>
        <end position="150"/>
    </location>
    <ligand>
        <name>ATP</name>
        <dbReference type="ChEBI" id="CHEBI:30616"/>
    </ligand>
</feature>
<accession>A0A430AYM3</accession>
<dbReference type="GO" id="GO:0005737">
    <property type="term" value="C:cytoplasm"/>
    <property type="evidence" value="ECO:0007669"/>
    <property type="project" value="UniProtKB-SubCell"/>
</dbReference>
<dbReference type="InterPro" id="IPR010072">
    <property type="entry name" value="DltA"/>
</dbReference>
<dbReference type="GO" id="GO:0005524">
    <property type="term" value="F:ATP binding"/>
    <property type="evidence" value="ECO:0007669"/>
    <property type="project" value="UniProtKB-KW"/>
</dbReference>
<evidence type="ECO:0000256" key="2">
    <source>
        <dbReference type="ARBA" id="ARBA00022598"/>
    </source>
</evidence>
<dbReference type="AlphaFoldDB" id="A0A430AYM3"/>
<dbReference type="PANTHER" id="PTHR45398:SF1">
    <property type="entry name" value="ENZYME, PUTATIVE (JCVI)-RELATED"/>
    <property type="match status" value="1"/>
</dbReference>
<feature type="binding site" evidence="7">
    <location>
        <position position="380"/>
    </location>
    <ligand>
        <name>ATP</name>
        <dbReference type="ChEBI" id="CHEBI:30616"/>
    </ligand>
</feature>
<protein>
    <recommendedName>
        <fullName evidence="7">D-alanine--D-alanyl carrier protein ligase</fullName>
        <shortName evidence="7">DCL</shortName>
        <ecNumber evidence="7">6.2.1.54</ecNumber>
    </recommendedName>
    <alternativeName>
        <fullName evidence="7">D-alanine--poly(phosphoribitol) ligase subunit 1</fullName>
    </alternativeName>
    <alternativeName>
        <fullName evidence="7">D-alanine-activating enzyme</fullName>
        <shortName evidence="7">DAE</shortName>
    </alternativeName>
</protein>
<dbReference type="Proteomes" id="UP000288028">
    <property type="component" value="Unassembled WGS sequence"/>
</dbReference>
<dbReference type="HAMAP" id="MF_00593">
    <property type="entry name" value="DltA"/>
    <property type="match status" value="1"/>
</dbReference>
<reference evidence="10 11" key="1">
    <citation type="submission" date="2017-05" db="EMBL/GenBank/DDBJ databases">
        <title>Vagococcus spp. assemblies.</title>
        <authorList>
            <person name="Gulvik C.A."/>
        </authorList>
    </citation>
    <scope>NUCLEOTIDE SEQUENCE [LARGE SCALE GENOMIC DNA]</scope>
    <source>
        <strain evidence="10 11">SS1714</strain>
    </source>
</reference>